<sequence>MGFSLLGLGVQATQANKTALSVVGHNISNVNTPGYSRQVANFTTQTDQRGVTVDSISRIADDFLTRQLWADTASFNRSDVYADMAGELDNLLASGNTSISTAMDNYFKALQNAVDDPTSLPNRELFVAESEALERRFNDLNTVVMRQNDAINSNLDTLSNQVSVLASDIANLNGKISYEISSGRDANELRDQRDNLVEDMSKLIDVSVLEQGRDEYSVFISNGEPLVIGNKSNELVSITGDPDPTKKQLAVKVANNTVEITDRIGGGKLGGLLEYRKEVLDPAINELGRIAIAFSETMNTQHKAGMDLDGNLGGLIFNDVNSASLMSSRLAANSNNASKLSSGYVKIVDVAQLQASDYEITFNSSSTLEIERISDGQRITLDNLTKVNTPEELEGKSDAYYADFSQGELQIVVDGIEINMDAQSRFQARDRFLIQPVRTGAADFDTVVSDGRQLALASPIRISTSADNTGTGVAEVKVTDPAAATFQSQAETMKPPVEIVFNNATPSTYTVYDITDPNAPVPHKLTGQGPLVDQVYTPGQAIALDGYEITITNQPKAGDKFTFDYNKGGVSDNRNALMLSNLQLKDVLEGGSYQDIYGSLIERVGSKTSVAAINRTASEAVLNSTQDSKASLVGVNLDEEAAKLIQFQQAYQASAQLISTSQTLFDTLLNSVN</sequence>
<evidence type="ECO:0000256" key="3">
    <source>
        <dbReference type="ARBA" id="ARBA00009677"/>
    </source>
</evidence>
<comment type="similarity">
    <text evidence="3">Belongs to the flagella basal body rod proteins family.</text>
</comment>
<dbReference type="InterPro" id="IPR053927">
    <property type="entry name" value="FlgK_helical"/>
</dbReference>
<dbReference type="GO" id="GO:0044780">
    <property type="term" value="P:bacterial-type flagellum assembly"/>
    <property type="evidence" value="ECO:0007669"/>
    <property type="project" value="InterPro"/>
</dbReference>
<evidence type="ECO:0000256" key="5">
    <source>
        <dbReference type="ARBA" id="ARBA00022525"/>
    </source>
</evidence>
<dbReference type="PANTHER" id="PTHR30033">
    <property type="entry name" value="FLAGELLAR HOOK-ASSOCIATED PROTEIN 1"/>
    <property type="match status" value="1"/>
</dbReference>
<evidence type="ECO:0000313" key="11">
    <source>
        <dbReference type="EMBL" id="MBE9396367.1"/>
    </source>
</evidence>
<dbReference type="Pfam" id="PF22638">
    <property type="entry name" value="FlgK_D1"/>
    <property type="match status" value="1"/>
</dbReference>
<keyword evidence="11" id="KW-0966">Cell projection</keyword>
<feature type="domain" description="Flagellar basal-body/hook protein C-terminal" evidence="8">
    <location>
        <begin position="634"/>
        <end position="670"/>
    </location>
</feature>
<dbReference type="SUPFAM" id="SSF64518">
    <property type="entry name" value="Phase 1 flagellin"/>
    <property type="match status" value="1"/>
</dbReference>
<dbReference type="AlphaFoldDB" id="A0A8J7FAC9"/>
<evidence type="ECO:0000256" key="6">
    <source>
        <dbReference type="ARBA" id="ARBA00023143"/>
    </source>
</evidence>
<evidence type="ECO:0000313" key="12">
    <source>
        <dbReference type="Proteomes" id="UP000640333"/>
    </source>
</evidence>
<dbReference type="InterPro" id="IPR001444">
    <property type="entry name" value="Flag_bb_rod_N"/>
</dbReference>
<feature type="domain" description="Flagellar basal body rod protein N-terminal" evidence="7">
    <location>
        <begin position="9"/>
        <end position="35"/>
    </location>
</feature>
<protein>
    <recommendedName>
        <fullName evidence="4">Flagellar hook-associated protein 1</fullName>
    </recommendedName>
</protein>
<dbReference type="EMBL" id="JADEYS010000003">
    <property type="protein sequence ID" value="MBE9396367.1"/>
    <property type="molecule type" value="Genomic_DNA"/>
</dbReference>
<proteinExistence type="inferred from homology"/>
<dbReference type="Pfam" id="PF21158">
    <property type="entry name" value="flgK_1st_1"/>
    <property type="match status" value="1"/>
</dbReference>
<dbReference type="Pfam" id="PF00460">
    <property type="entry name" value="Flg_bb_rod"/>
    <property type="match status" value="1"/>
</dbReference>
<evidence type="ECO:0000256" key="4">
    <source>
        <dbReference type="ARBA" id="ARBA00016244"/>
    </source>
</evidence>
<comment type="subcellular location">
    <subcellularLocation>
        <location evidence="1">Bacterial flagellum</location>
    </subcellularLocation>
    <subcellularLocation>
        <location evidence="2">Secreted</location>
    </subcellularLocation>
</comment>
<evidence type="ECO:0000259" key="8">
    <source>
        <dbReference type="Pfam" id="PF06429"/>
    </source>
</evidence>
<feature type="domain" description="Flagellar hook-associated protein 1 D2-like" evidence="9">
    <location>
        <begin position="332"/>
        <end position="436"/>
    </location>
</feature>
<reference evidence="11" key="1">
    <citation type="submission" date="2020-10" db="EMBL/GenBank/DDBJ databases">
        <title>Bacterium isolated from coastal waters sediment.</title>
        <authorList>
            <person name="Chen R.-J."/>
            <person name="Lu D.-C."/>
            <person name="Zhu K.-L."/>
            <person name="Du Z.-J."/>
        </authorList>
    </citation>
    <scope>NUCLEOTIDE SEQUENCE</scope>
    <source>
        <strain evidence="11">N1Y112</strain>
    </source>
</reference>
<feature type="domain" description="Flagellar hook-associated protein FlgK helical" evidence="10">
    <location>
        <begin position="86"/>
        <end position="317"/>
    </location>
</feature>
<dbReference type="GO" id="GO:0009424">
    <property type="term" value="C:bacterial-type flagellum hook"/>
    <property type="evidence" value="ECO:0007669"/>
    <property type="project" value="InterPro"/>
</dbReference>
<organism evidence="11 12">
    <name type="scientific">Pontibacterium sinense</name>
    <dbReference type="NCBI Taxonomy" id="2781979"/>
    <lineage>
        <taxon>Bacteria</taxon>
        <taxon>Pseudomonadati</taxon>
        <taxon>Pseudomonadota</taxon>
        <taxon>Gammaproteobacteria</taxon>
        <taxon>Oceanospirillales</taxon>
        <taxon>Oceanospirillaceae</taxon>
        <taxon>Pontibacterium</taxon>
    </lineage>
</organism>
<dbReference type="InterPro" id="IPR049119">
    <property type="entry name" value="FlgK_D2-like"/>
</dbReference>
<evidence type="ECO:0000259" key="9">
    <source>
        <dbReference type="Pfam" id="PF21158"/>
    </source>
</evidence>
<dbReference type="RefSeq" id="WP_193951924.1">
    <property type="nucleotide sequence ID" value="NZ_JADEYS010000003.1"/>
</dbReference>
<dbReference type="GO" id="GO:0005198">
    <property type="term" value="F:structural molecule activity"/>
    <property type="evidence" value="ECO:0007669"/>
    <property type="project" value="InterPro"/>
</dbReference>
<keyword evidence="12" id="KW-1185">Reference proteome</keyword>
<keyword evidence="5" id="KW-0964">Secreted</keyword>
<dbReference type="InterPro" id="IPR010930">
    <property type="entry name" value="Flg_bb/hook_C_dom"/>
</dbReference>
<dbReference type="Pfam" id="PF06429">
    <property type="entry name" value="Flg_bbr_C"/>
    <property type="match status" value="1"/>
</dbReference>
<dbReference type="NCBIfam" id="TIGR02492">
    <property type="entry name" value="flgK_ends"/>
    <property type="match status" value="1"/>
</dbReference>
<name>A0A8J7FAC9_9GAMM</name>
<dbReference type="Proteomes" id="UP000640333">
    <property type="component" value="Unassembled WGS sequence"/>
</dbReference>
<gene>
    <name evidence="11" type="primary">flgK</name>
    <name evidence="11" type="ORF">IOQ59_03740</name>
</gene>
<dbReference type="PANTHER" id="PTHR30033:SF1">
    <property type="entry name" value="FLAGELLAR HOOK-ASSOCIATED PROTEIN 1"/>
    <property type="match status" value="1"/>
</dbReference>
<evidence type="ECO:0000259" key="7">
    <source>
        <dbReference type="Pfam" id="PF00460"/>
    </source>
</evidence>
<evidence type="ECO:0000256" key="2">
    <source>
        <dbReference type="ARBA" id="ARBA00004613"/>
    </source>
</evidence>
<dbReference type="GO" id="GO:0005576">
    <property type="term" value="C:extracellular region"/>
    <property type="evidence" value="ECO:0007669"/>
    <property type="project" value="UniProtKB-SubCell"/>
</dbReference>
<keyword evidence="6" id="KW-0975">Bacterial flagellum</keyword>
<keyword evidence="11" id="KW-0282">Flagellum</keyword>
<dbReference type="InterPro" id="IPR002371">
    <property type="entry name" value="FlgK"/>
</dbReference>
<keyword evidence="11" id="KW-0969">Cilium</keyword>
<accession>A0A8J7FAC9</accession>
<comment type="caution">
    <text evidence="11">The sequence shown here is derived from an EMBL/GenBank/DDBJ whole genome shotgun (WGS) entry which is preliminary data.</text>
</comment>
<evidence type="ECO:0000256" key="1">
    <source>
        <dbReference type="ARBA" id="ARBA00004365"/>
    </source>
</evidence>
<evidence type="ECO:0000259" key="10">
    <source>
        <dbReference type="Pfam" id="PF22638"/>
    </source>
</evidence>